<dbReference type="Pfam" id="PF13411">
    <property type="entry name" value="MerR_1"/>
    <property type="match status" value="1"/>
</dbReference>
<dbReference type="GO" id="GO:0003700">
    <property type="term" value="F:DNA-binding transcription factor activity"/>
    <property type="evidence" value="ECO:0007669"/>
    <property type="project" value="InterPro"/>
</dbReference>
<gene>
    <name evidence="6" type="ORF">FC62_GL000021</name>
</gene>
<accession>A0A0R1H1M0</accession>
<evidence type="ECO:0000256" key="2">
    <source>
        <dbReference type="ARBA" id="ARBA00023015"/>
    </source>
</evidence>
<reference evidence="6 7" key="1">
    <citation type="journal article" date="2015" name="Genome Announc.">
        <title>Expanding the biotechnology potential of lactobacilli through comparative genomics of 213 strains and associated genera.</title>
        <authorList>
            <person name="Sun Z."/>
            <person name="Harris H.M."/>
            <person name="McCann A."/>
            <person name="Guo C."/>
            <person name="Argimon S."/>
            <person name="Zhang W."/>
            <person name="Yang X."/>
            <person name="Jeffery I.B."/>
            <person name="Cooney J.C."/>
            <person name="Kagawa T.F."/>
            <person name="Liu W."/>
            <person name="Song Y."/>
            <person name="Salvetti E."/>
            <person name="Wrobel A."/>
            <person name="Rasinkangas P."/>
            <person name="Parkhill J."/>
            <person name="Rea M.C."/>
            <person name="O'Sullivan O."/>
            <person name="Ritari J."/>
            <person name="Douillard F.P."/>
            <person name="Paul Ross R."/>
            <person name="Yang R."/>
            <person name="Briner A.E."/>
            <person name="Felis G.E."/>
            <person name="de Vos W.M."/>
            <person name="Barrangou R."/>
            <person name="Klaenhammer T.R."/>
            <person name="Caufield P.W."/>
            <person name="Cui Y."/>
            <person name="Zhang H."/>
            <person name="O'Toole P.W."/>
        </authorList>
    </citation>
    <scope>NUCLEOTIDE SEQUENCE [LARGE SCALE GENOMIC DNA]</scope>
    <source>
        <strain evidence="6 7">DSM 20534</strain>
    </source>
</reference>
<dbReference type="GO" id="GO:0003677">
    <property type="term" value="F:DNA binding"/>
    <property type="evidence" value="ECO:0007669"/>
    <property type="project" value="UniProtKB-KW"/>
</dbReference>
<dbReference type="Proteomes" id="UP000050909">
    <property type="component" value="Unassembled WGS sequence"/>
</dbReference>
<protein>
    <recommendedName>
        <fullName evidence="5">HTH merR-type domain-containing protein</fullName>
    </recommendedName>
</protein>
<dbReference type="PROSITE" id="PS50937">
    <property type="entry name" value="HTH_MERR_2"/>
    <property type="match status" value="1"/>
</dbReference>
<dbReference type="InterPro" id="IPR000551">
    <property type="entry name" value="MerR-type_HTH_dom"/>
</dbReference>
<keyword evidence="7" id="KW-1185">Reference proteome</keyword>
<name>A0A0R1H1M0_9LACO</name>
<evidence type="ECO:0000313" key="7">
    <source>
        <dbReference type="Proteomes" id="UP000050909"/>
    </source>
</evidence>
<dbReference type="SMART" id="SM00422">
    <property type="entry name" value="HTH_MERR"/>
    <property type="match status" value="1"/>
</dbReference>
<dbReference type="EMBL" id="AZCV01000001">
    <property type="protein sequence ID" value="KRK38339.1"/>
    <property type="molecule type" value="Genomic_DNA"/>
</dbReference>
<evidence type="ECO:0000256" key="4">
    <source>
        <dbReference type="ARBA" id="ARBA00023163"/>
    </source>
</evidence>
<dbReference type="RefSeq" id="WP_054744842.1">
    <property type="nucleotide sequence ID" value="NZ_AZCV01000001.1"/>
</dbReference>
<dbReference type="AlphaFoldDB" id="A0A0R1H1M0"/>
<dbReference type="Gene3D" id="1.10.1660.10">
    <property type="match status" value="1"/>
</dbReference>
<keyword evidence="4" id="KW-0804">Transcription</keyword>
<dbReference type="InterPro" id="IPR009061">
    <property type="entry name" value="DNA-bd_dom_put_sf"/>
</dbReference>
<dbReference type="PANTHER" id="PTHR30204">
    <property type="entry name" value="REDOX-CYCLING DRUG-SENSING TRANSCRIPTIONAL ACTIVATOR SOXR"/>
    <property type="match status" value="1"/>
</dbReference>
<dbReference type="SUPFAM" id="SSF46955">
    <property type="entry name" value="Putative DNA-binding domain"/>
    <property type="match status" value="1"/>
</dbReference>
<dbReference type="PANTHER" id="PTHR30204:SF65">
    <property type="entry name" value="HTH-TYPE TRANSCRIPTIONAL REGULATOR TNRA"/>
    <property type="match status" value="1"/>
</dbReference>
<keyword evidence="1" id="KW-0678">Repressor</keyword>
<dbReference type="PATRIC" id="fig|1423722.3.peg.21"/>
<dbReference type="InterPro" id="IPR047057">
    <property type="entry name" value="MerR_fam"/>
</dbReference>
<comment type="caution">
    <text evidence="6">The sequence shown here is derived from an EMBL/GenBank/DDBJ whole genome shotgun (WGS) entry which is preliminary data.</text>
</comment>
<proteinExistence type="predicted"/>
<evidence type="ECO:0000259" key="5">
    <source>
        <dbReference type="PROSITE" id="PS50937"/>
    </source>
</evidence>
<sequence>MDEITTRRNYPILTMAIAIKLTGLTARQIRYYTDKELIKVARTPGGQRLFSLNQIDLLLEIKAQISAGFSLAETKKFLSKKMSHPSQNDDQTTRKILFDELLQSSPFGNKS</sequence>
<evidence type="ECO:0000256" key="3">
    <source>
        <dbReference type="ARBA" id="ARBA00023125"/>
    </source>
</evidence>
<evidence type="ECO:0000256" key="1">
    <source>
        <dbReference type="ARBA" id="ARBA00022491"/>
    </source>
</evidence>
<organism evidence="6 7">
    <name type="scientific">Amylolactobacillus amylotrophicus DSM 20534</name>
    <dbReference type="NCBI Taxonomy" id="1423722"/>
    <lineage>
        <taxon>Bacteria</taxon>
        <taxon>Bacillati</taxon>
        <taxon>Bacillota</taxon>
        <taxon>Bacilli</taxon>
        <taxon>Lactobacillales</taxon>
        <taxon>Lactobacillaceae</taxon>
        <taxon>Amylolactobacillus</taxon>
    </lineage>
</organism>
<evidence type="ECO:0000313" key="6">
    <source>
        <dbReference type="EMBL" id="KRK38339.1"/>
    </source>
</evidence>
<keyword evidence="3" id="KW-0238">DNA-binding</keyword>
<feature type="domain" description="HTH merR-type" evidence="5">
    <location>
        <begin position="12"/>
        <end position="80"/>
    </location>
</feature>
<keyword evidence="2" id="KW-0805">Transcription regulation</keyword>